<dbReference type="OrthoDB" id="6596370at2759"/>
<evidence type="ECO:0000313" key="3">
    <source>
        <dbReference type="Proteomes" id="UP000502823"/>
    </source>
</evidence>
<dbReference type="EMBL" id="BLKM01000290">
    <property type="protein sequence ID" value="GFG31228.1"/>
    <property type="molecule type" value="Genomic_DNA"/>
</dbReference>
<accession>A0A6L2PL20</accession>
<dbReference type="AlphaFoldDB" id="A0A6L2PL20"/>
<dbReference type="PANTHER" id="PTHR46060">
    <property type="entry name" value="MARINER MOS1 TRANSPOSASE-LIKE PROTEIN"/>
    <property type="match status" value="1"/>
</dbReference>
<feature type="region of interest" description="Disordered" evidence="1">
    <location>
        <begin position="28"/>
        <end position="48"/>
    </location>
</feature>
<sequence length="84" mass="9588">MLKTAFGDECLSRARTFAWFKKIMEGQTSADDNPRSGRPSTRRNNHSVTRVRELIHANRRLTVREISAEAFISYGTCEAILTEN</sequence>
<evidence type="ECO:0000313" key="2">
    <source>
        <dbReference type="EMBL" id="GFG31228.1"/>
    </source>
</evidence>
<proteinExistence type="predicted"/>
<protein>
    <recommendedName>
        <fullName evidence="4">Mos1 transposase HTH domain-containing protein</fullName>
    </recommendedName>
</protein>
<dbReference type="Proteomes" id="UP000502823">
    <property type="component" value="Unassembled WGS sequence"/>
</dbReference>
<evidence type="ECO:0008006" key="4">
    <source>
        <dbReference type="Google" id="ProtNLM"/>
    </source>
</evidence>
<name>A0A6L2PL20_COPFO</name>
<reference evidence="3" key="1">
    <citation type="submission" date="2020-01" db="EMBL/GenBank/DDBJ databases">
        <title>Draft genome sequence of the Termite Coptotermes fromosanus.</title>
        <authorList>
            <person name="Itakura S."/>
            <person name="Yosikawa Y."/>
            <person name="Umezawa K."/>
        </authorList>
    </citation>
    <scope>NUCLEOTIDE SEQUENCE [LARGE SCALE GENOMIC DNA]</scope>
</reference>
<evidence type="ECO:0000256" key="1">
    <source>
        <dbReference type="SAM" id="MobiDB-lite"/>
    </source>
</evidence>
<dbReference type="InterPro" id="IPR052709">
    <property type="entry name" value="Transposase-MT_Hybrid"/>
</dbReference>
<gene>
    <name evidence="2" type="ORF">Cfor_11652</name>
</gene>
<dbReference type="InParanoid" id="A0A6L2PL20"/>
<keyword evidence="3" id="KW-1185">Reference proteome</keyword>
<comment type="caution">
    <text evidence="2">The sequence shown here is derived from an EMBL/GenBank/DDBJ whole genome shotgun (WGS) entry which is preliminary data.</text>
</comment>
<dbReference type="PANTHER" id="PTHR46060:SF1">
    <property type="entry name" value="MARINER MOS1 TRANSPOSASE-LIKE PROTEIN"/>
    <property type="match status" value="1"/>
</dbReference>
<organism evidence="2 3">
    <name type="scientific">Coptotermes formosanus</name>
    <name type="common">Formosan subterranean termite</name>
    <dbReference type="NCBI Taxonomy" id="36987"/>
    <lineage>
        <taxon>Eukaryota</taxon>
        <taxon>Metazoa</taxon>
        <taxon>Ecdysozoa</taxon>
        <taxon>Arthropoda</taxon>
        <taxon>Hexapoda</taxon>
        <taxon>Insecta</taxon>
        <taxon>Pterygota</taxon>
        <taxon>Neoptera</taxon>
        <taxon>Polyneoptera</taxon>
        <taxon>Dictyoptera</taxon>
        <taxon>Blattodea</taxon>
        <taxon>Blattoidea</taxon>
        <taxon>Termitoidae</taxon>
        <taxon>Rhinotermitidae</taxon>
        <taxon>Coptotermes</taxon>
    </lineage>
</organism>